<proteinExistence type="predicted"/>
<keyword evidence="3" id="KW-0547">Nucleotide-binding</keyword>
<dbReference type="NCBIfam" id="NF008453">
    <property type="entry name" value="PRK11308.1"/>
    <property type="match status" value="2"/>
</dbReference>
<dbReference type="Proteomes" id="UP000192330">
    <property type="component" value="Unassembled WGS sequence"/>
</dbReference>
<dbReference type="PANTHER" id="PTHR43776">
    <property type="entry name" value="TRANSPORT ATP-BINDING PROTEIN"/>
    <property type="match status" value="1"/>
</dbReference>
<dbReference type="PROSITE" id="PS50893">
    <property type="entry name" value="ABC_TRANSPORTER_2"/>
    <property type="match status" value="2"/>
</dbReference>
<keyword evidence="4 6" id="KW-0067">ATP-binding</keyword>
<evidence type="ECO:0000313" key="7">
    <source>
        <dbReference type="Proteomes" id="UP000192330"/>
    </source>
</evidence>
<dbReference type="PROSITE" id="PS00211">
    <property type="entry name" value="ABC_TRANSPORTER_1"/>
    <property type="match status" value="2"/>
</dbReference>
<comment type="subcellular location">
    <subcellularLocation>
        <location evidence="1">Cell inner membrane</location>
        <topology evidence="1">Peripheral membrane protein</topology>
    </subcellularLocation>
</comment>
<evidence type="ECO:0000256" key="4">
    <source>
        <dbReference type="ARBA" id="ARBA00022840"/>
    </source>
</evidence>
<organism evidence="6 7">
    <name type="scientific">Primorskyibacter flagellatus</name>
    <dbReference type="NCBI Taxonomy" id="1387277"/>
    <lineage>
        <taxon>Bacteria</taxon>
        <taxon>Pseudomonadati</taxon>
        <taxon>Pseudomonadota</taxon>
        <taxon>Alphaproteobacteria</taxon>
        <taxon>Rhodobacterales</taxon>
        <taxon>Roseobacteraceae</taxon>
        <taxon>Primorskyibacter</taxon>
    </lineage>
</organism>
<sequence length="556" mass="60380">MTHVLNIKDLTISLAGRPEFQLVSDINLTIARGETVALVGESGSGKSMTSLAVLGLLPPSTAIKSGEIAFASEQFGQLDLSQVPARRMNKLRGRELGMVFQEPMSAFSMVHKIGEQVGEPLTQHFRMKKPAVMAKAAELLDQVGIREPEIAVERYPFEFSGGMLQRAMIARAIACSPKLIIADEPTTALDVTIQAQVLRLLSQVQERVGAGMLFVTHDLAVAAQVSDRVLVMQNGRLVEAGTTRSTLRNPRHDYTKALVAAVPHMAVPGRVARDETTSHDPILTVRDVEVKYPGASSFTGKKAFPKRVLSNVSVTMQRGSIMGLVGESGSGKTTLARAVLGLVPTTKGEIEFHPSQGETQTITGLRPRALKQYWCKAQMVFQNPYASLNPWQTIEETLVEPIVQHGLARGAQARDRARAMLEKCEMPGDAMGRFPHAFSGGQRQRIAIARALVVAPELVVCDEPFSALDVSTQARIIALLKQLRAELDLSILLISHDLAVTSSLCDEVVVMEHGKVVEHGRSPEIFVSPKARYTANLIAAVPRLNPYETPASETAN</sequence>
<feature type="domain" description="ABC transporter" evidence="5">
    <location>
        <begin position="5"/>
        <end position="259"/>
    </location>
</feature>
<dbReference type="Gene3D" id="3.40.50.300">
    <property type="entry name" value="P-loop containing nucleotide triphosphate hydrolases"/>
    <property type="match status" value="2"/>
</dbReference>
<accession>A0A1W2EL34</accession>
<dbReference type="EMBL" id="FWYD01000032">
    <property type="protein sequence ID" value="SMD10355.1"/>
    <property type="molecule type" value="Genomic_DNA"/>
</dbReference>
<dbReference type="GO" id="GO:0055085">
    <property type="term" value="P:transmembrane transport"/>
    <property type="evidence" value="ECO:0007669"/>
    <property type="project" value="UniProtKB-ARBA"/>
</dbReference>
<dbReference type="InterPro" id="IPR003593">
    <property type="entry name" value="AAA+_ATPase"/>
</dbReference>
<evidence type="ECO:0000256" key="3">
    <source>
        <dbReference type="ARBA" id="ARBA00022741"/>
    </source>
</evidence>
<dbReference type="AlphaFoldDB" id="A0A1W2EL34"/>
<name>A0A1W2EL34_9RHOB</name>
<keyword evidence="7" id="KW-1185">Reference proteome</keyword>
<dbReference type="Pfam" id="PF08352">
    <property type="entry name" value="oligo_HPY"/>
    <property type="match status" value="2"/>
</dbReference>
<keyword evidence="2" id="KW-0813">Transport</keyword>
<dbReference type="OrthoDB" id="9802264at2"/>
<dbReference type="GO" id="GO:0005886">
    <property type="term" value="C:plasma membrane"/>
    <property type="evidence" value="ECO:0007669"/>
    <property type="project" value="UniProtKB-SubCell"/>
</dbReference>
<reference evidence="6 7" key="1">
    <citation type="submission" date="2017-04" db="EMBL/GenBank/DDBJ databases">
        <authorList>
            <person name="Afonso C.L."/>
            <person name="Miller P.J."/>
            <person name="Scott M.A."/>
            <person name="Spackman E."/>
            <person name="Goraichik I."/>
            <person name="Dimitrov K.M."/>
            <person name="Suarez D.L."/>
            <person name="Swayne D.E."/>
        </authorList>
    </citation>
    <scope>NUCLEOTIDE SEQUENCE [LARGE SCALE GENOMIC DNA]</scope>
    <source>
        <strain evidence="6 7">CGMCC 1.12644</strain>
    </source>
</reference>
<protein>
    <submittedName>
        <fullName evidence="6">Peptide/nickel transport system ATP-binding protein</fullName>
    </submittedName>
</protein>
<feature type="domain" description="ABC transporter" evidence="5">
    <location>
        <begin position="285"/>
        <end position="538"/>
    </location>
</feature>
<dbReference type="NCBIfam" id="NF007739">
    <property type="entry name" value="PRK10419.1"/>
    <property type="match status" value="2"/>
</dbReference>
<gene>
    <name evidence="6" type="ORF">SAMN06295998_1329</name>
</gene>
<dbReference type="STRING" id="1387277.SAMN06295998_1329"/>
<dbReference type="SUPFAM" id="SSF52540">
    <property type="entry name" value="P-loop containing nucleoside triphosphate hydrolases"/>
    <property type="match status" value="2"/>
</dbReference>
<dbReference type="Pfam" id="PF00005">
    <property type="entry name" value="ABC_tran"/>
    <property type="match status" value="2"/>
</dbReference>
<evidence type="ECO:0000256" key="2">
    <source>
        <dbReference type="ARBA" id="ARBA00022448"/>
    </source>
</evidence>
<dbReference type="GO" id="GO:0016887">
    <property type="term" value="F:ATP hydrolysis activity"/>
    <property type="evidence" value="ECO:0007669"/>
    <property type="project" value="InterPro"/>
</dbReference>
<dbReference type="CDD" id="cd03257">
    <property type="entry name" value="ABC_NikE_OppD_transporters"/>
    <property type="match status" value="2"/>
</dbReference>
<dbReference type="InterPro" id="IPR050319">
    <property type="entry name" value="ABC_transp_ATP-bind"/>
</dbReference>
<dbReference type="SMART" id="SM00382">
    <property type="entry name" value="AAA"/>
    <property type="match status" value="2"/>
</dbReference>
<evidence type="ECO:0000256" key="1">
    <source>
        <dbReference type="ARBA" id="ARBA00004417"/>
    </source>
</evidence>
<dbReference type="GO" id="GO:0015833">
    <property type="term" value="P:peptide transport"/>
    <property type="evidence" value="ECO:0007669"/>
    <property type="project" value="InterPro"/>
</dbReference>
<dbReference type="GO" id="GO:0005524">
    <property type="term" value="F:ATP binding"/>
    <property type="evidence" value="ECO:0007669"/>
    <property type="project" value="UniProtKB-KW"/>
</dbReference>
<evidence type="ECO:0000259" key="5">
    <source>
        <dbReference type="PROSITE" id="PS50893"/>
    </source>
</evidence>
<dbReference type="InterPro" id="IPR003439">
    <property type="entry name" value="ABC_transporter-like_ATP-bd"/>
</dbReference>
<dbReference type="InterPro" id="IPR027417">
    <property type="entry name" value="P-loop_NTPase"/>
</dbReference>
<evidence type="ECO:0000313" key="6">
    <source>
        <dbReference type="EMBL" id="SMD10355.1"/>
    </source>
</evidence>
<dbReference type="RefSeq" id="WP_084355004.1">
    <property type="nucleotide sequence ID" value="NZ_FWYD01000032.1"/>
</dbReference>
<dbReference type="InterPro" id="IPR017871">
    <property type="entry name" value="ABC_transporter-like_CS"/>
</dbReference>
<dbReference type="InterPro" id="IPR013563">
    <property type="entry name" value="Oligopep_ABC_C"/>
</dbReference>